<evidence type="ECO:0000259" key="6">
    <source>
        <dbReference type="Pfam" id="PF03865"/>
    </source>
</evidence>
<evidence type="ECO:0000313" key="9">
    <source>
        <dbReference type="Proteomes" id="UP000588068"/>
    </source>
</evidence>
<comment type="caution">
    <text evidence="8">The sequence shown here is derived from an EMBL/GenBank/DDBJ whole genome shotgun (WGS) entry which is preliminary data.</text>
</comment>
<feature type="compositionally biased region" description="Polar residues" evidence="4">
    <location>
        <begin position="237"/>
        <end position="247"/>
    </location>
</feature>
<feature type="domain" description="Polypeptide-transport-associated ShlB-type" evidence="7">
    <location>
        <begin position="27"/>
        <end position="95"/>
    </location>
</feature>
<reference evidence="8 9" key="1">
    <citation type="submission" date="2020-08" db="EMBL/GenBank/DDBJ databases">
        <title>Genomic Encyclopedia of Type Strains, Phase IV (KMG-IV): sequencing the most valuable type-strain genomes for metagenomic binning, comparative biology and taxonomic classification.</title>
        <authorList>
            <person name="Goeker M."/>
        </authorList>
    </citation>
    <scope>NUCLEOTIDE SEQUENCE [LARGE SCALE GENOMIC DNA]</scope>
    <source>
        <strain evidence="8 9">DSM 26723</strain>
    </source>
</reference>
<keyword evidence="1" id="KW-1134">Transmembrane beta strand</keyword>
<feature type="domain" description="Haemolysin activator HlyB C-terminal" evidence="6">
    <location>
        <begin position="167"/>
        <end position="464"/>
    </location>
</feature>
<organism evidence="8 9">
    <name type="scientific">Povalibacter uvarum</name>
    <dbReference type="NCBI Taxonomy" id="732238"/>
    <lineage>
        <taxon>Bacteria</taxon>
        <taxon>Pseudomonadati</taxon>
        <taxon>Pseudomonadota</taxon>
        <taxon>Gammaproteobacteria</taxon>
        <taxon>Steroidobacterales</taxon>
        <taxon>Steroidobacteraceae</taxon>
        <taxon>Povalibacter</taxon>
    </lineage>
</organism>
<evidence type="ECO:0000256" key="4">
    <source>
        <dbReference type="SAM" id="MobiDB-lite"/>
    </source>
</evidence>
<dbReference type="Proteomes" id="UP000588068">
    <property type="component" value="Unassembled WGS sequence"/>
</dbReference>
<feature type="region of interest" description="Disordered" evidence="4">
    <location>
        <begin position="237"/>
        <end position="261"/>
    </location>
</feature>
<dbReference type="Pfam" id="PF08479">
    <property type="entry name" value="POTRA_2"/>
    <property type="match status" value="1"/>
</dbReference>
<keyword evidence="2" id="KW-0812">Transmembrane</keyword>
<dbReference type="GO" id="GO:0098046">
    <property type="term" value="C:type V protein secretion system complex"/>
    <property type="evidence" value="ECO:0007669"/>
    <property type="project" value="TreeGrafter"/>
</dbReference>
<evidence type="ECO:0000256" key="3">
    <source>
        <dbReference type="ARBA" id="ARBA00023237"/>
    </source>
</evidence>
<accession>A0A841HMG2</accession>
<keyword evidence="5" id="KW-0732">Signal</keyword>
<dbReference type="GO" id="GO:0046819">
    <property type="term" value="P:protein secretion by the type V secretion system"/>
    <property type="evidence" value="ECO:0007669"/>
    <property type="project" value="TreeGrafter"/>
</dbReference>
<gene>
    <name evidence="8" type="ORF">HNQ60_002420</name>
</gene>
<sequence>MTTLVIMACALWTHSSHAENPALSAAVIDGVTAYSPAALFPVYREQLGQPISSESARNIIAEIEAMYMRDGYSRPEFRLQNDLIGSGVLQIEVFEARLSGIEVEGNAGPYVRTIEQLVDELRSRVPLRSDQLQRALQRMRELPGLEFRASMRRDKERPNTFALVIDAQYKPLEATVQLTNRGTRQIGPEFALAQLTANNLLGRNERLGLFASSATDYEEYHGGGLFMDLPIGEQGTHLTGSTFASRSNPHEQPDRPDVYDRDRTSMRVNHPLSSTQRRTLTVSGGFDVDNLEITREGEWLRDEQLRVLEIGGRSSTRSSATTQRLLSMQFRQGLDAFGSHLEARNPQTDQRRLDFLLMRMQYTQLTRFADQWTVRVDALGQQSAYVLPDTERYKIGGERLGRGFEVTEIAGDQGIGAKLELRRDLTGPSAAIGKTSLYGFYDFGAAWKQDQSGRESAATTGLGFALEWGRVAGYLEVAKPLTHTDVEGERETKVFAEVSLRL</sequence>
<feature type="chain" id="PRO_5032471371" evidence="5">
    <location>
        <begin position="19"/>
        <end position="502"/>
    </location>
</feature>
<dbReference type="InterPro" id="IPR013686">
    <property type="entry name" value="Polypept-transport_assoc_ShlB"/>
</dbReference>
<dbReference type="Pfam" id="PF03865">
    <property type="entry name" value="ShlB"/>
    <property type="match status" value="1"/>
</dbReference>
<feature type="compositionally biased region" description="Basic and acidic residues" evidence="4">
    <location>
        <begin position="248"/>
        <end position="261"/>
    </location>
</feature>
<name>A0A841HMG2_9GAMM</name>
<dbReference type="PANTHER" id="PTHR34597">
    <property type="entry name" value="SLR1661 PROTEIN"/>
    <property type="match status" value="1"/>
</dbReference>
<dbReference type="PANTHER" id="PTHR34597:SF6">
    <property type="entry name" value="BLR6126 PROTEIN"/>
    <property type="match status" value="1"/>
</dbReference>
<dbReference type="GO" id="GO:0008320">
    <property type="term" value="F:protein transmembrane transporter activity"/>
    <property type="evidence" value="ECO:0007669"/>
    <property type="project" value="TreeGrafter"/>
</dbReference>
<dbReference type="InterPro" id="IPR051544">
    <property type="entry name" value="TPS_OM_transporter"/>
</dbReference>
<evidence type="ECO:0000313" key="8">
    <source>
        <dbReference type="EMBL" id="MBB6093539.1"/>
    </source>
</evidence>
<dbReference type="AlphaFoldDB" id="A0A841HMG2"/>
<keyword evidence="3" id="KW-0998">Cell outer membrane</keyword>
<evidence type="ECO:0000256" key="5">
    <source>
        <dbReference type="SAM" id="SignalP"/>
    </source>
</evidence>
<proteinExistence type="predicted"/>
<evidence type="ECO:0000256" key="2">
    <source>
        <dbReference type="ARBA" id="ARBA00022692"/>
    </source>
</evidence>
<dbReference type="InterPro" id="IPR005565">
    <property type="entry name" value="Hemolysn_activator_HlyB_C"/>
</dbReference>
<keyword evidence="1" id="KW-0472">Membrane</keyword>
<evidence type="ECO:0000256" key="1">
    <source>
        <dbReference type="ARBA" id="ARBA00022452"/>
    </source>
</evidence>
<dbReference type="Gene3D" id="2.40.160.50">
    <property type="entry name" value="membrane protein fhac: a member of the omp85/tpsb transporter family"/>
    <property type="match status" value="1"/>
</dbReference>
<evidence type="ECO:0000259" key="7">
    <source>
        <dbReference type="Pfam" id="PF08479"/>
    </source>
</evidence>
<protein>
    <submittedName>
        <fullName evidence="8">Hemolysin activation/secretion protein</fullName>
    </submittedName>
</protein>
<dbReference type="Gene3D" id="3.10.20.310">
    <property type="entry name" value="membrane protein fhac"/>
    <property type="match status" value="1"/>
</dbReference>
<dbReference type="EMBL" id="JACHHZ010000003">
    <property type="protein sequence ID" value="MBB6093539.1"/>
    <property type="molecule type" value="Genomic_DNA"/>
</dbReference>
<keyword evidence="9" id="KW-1185">Reference proteome</keyword>
<feature type="signal peptide" evidence="5">
    <location>
        <begin position="1"/>
        <end position="18"/>
    </location>
</feature>